<gene>
    <name evidence="1" type="ORF">GM173_06780</name>
</gene>
<evidence type="ECO:0000313" key="2">
    <source>
        <dbReference type="Proteomes" id="UP001195660"/>
    </source>
</evidence>
<sequence>MKKQIIEVLELIADGGLDQEDILAMAAEVLAAQQDPEAYRARHAADFYPTDSAIPLWETVLLEQLEDGLLFKADTVAALYAQISDAFGEGELDLAAESLTGLTDISAIKAIQDELSPNFTLVDFSVSSNRQLVLIRTHYLAQFLKLCKELNIQAESTFENLFKK</sequence>
<evidence type="ECO:0000313" key="1">
    <source>
        <dbReference type="EMBL" id="MBM5571284.1"/>
    </source>
</evidence>
<name>A0ABS2CAW1_9NEIS</name>
<keyword evidence="2" id="KW-1185">Reference proteome</keyword>
<dbReference type="Proteomes" id="UP001195660">
    <property type="component" value="Unassembled WGS sequence"/>
</dbReference>
<proteinExistence type="predicted"/>
<dbReference type="RefSeq" id="WP_203570606.1">
    <property type="nucleotide sequence ID" value="NZ_WOFE01000002.1"/>
</dbReference>
<accession>A0ABS2CAW1</accession>
<comment type="caution">
    <text evidence="1">The sequence shown here is derived from an EMBL/GenBank/DDBJ whole genome shotgun (WGS) entry which is preliminary data.</text>
</comment>
<protein>
    <submittedName>
        <fullName evidence="1">Uncharacterized protein</fullName>
    </submittedName>
</protein>
<reference evidence="1 2" key="1">
    <citation type="submission" date="2019-11" db="EMBL/GenBank/DDBJ databases">
        <title>Novel Deefgea species.</title>
        <authorList>
            <person name="Han J.-H."/>
        </authorList>
    </citation>
    <scope>NUCLEOTIDE SEQUENCE [LARGE SCALE GENOMIC DNA]</scope>
    <source>
        <strain evidence="1 2">LMG 24817</strain>
    </source>
</reference>
<dbReference type="EMBL" id="WOFE01000002">
    <property type="protein sequence ID" value="MBM5571284.1"/>
    <property type="molecule type" value="Genomic_DNA"/>
</dbReference>
<organism evidence="1 2">
    <name type="scientific">Deefgea chitinilytica</name>
    <dbReference type="NCBI Taxonomy" id="570276"/>
    <lineage>
        <taxon>Bacteria</taxon>
        <taxon>Pseudomonadati</taxon>
        <taxon>Pseudomonadota</taxon>
        <taxon>Betaproteobacteria</taxon>
        <taxon>Neisseriales</taxon>
        <taxon>Chitinibacteraceae</taxon>
        <taxon>Deefgea</taxon>
    </lineage>
</organism>